<name>A0AAN8Z3Y6_9MAGN</name>
<dbReference type="Proteomes" id="UP001370490">
    <property type="component" value="Unassembled WGS sequence"/>
</dbReference>
<organism evidence="1 2">
    <name type="scientific">Dillenia turbinata</name>
    <dbReference type="NCBI Taxonomy" id="194707"/>
    <lineage>
        <taxon>Eukaryota</taxon>
        <taxon>Viridiplantae</taxon>
        <taxon>Streptophyta</taxon>
        <taxon>Embryophyta</taxon>
        <taxon>Tracheophyta</taxon>
        <taxon>Spermatophyta</taxon>
        <taxon>Magnoliopsida</taxon>
        <taxon>eudicotyledons</taxon>
        <taxon>Gunneridae</taxon>
        <taxon>Pentapetalae</taxon>
        <taxon>Dilleniales</taxon>
        <taxon>Dilleniaceae</taxon>
        <taxon>Dillenia</taxon>
    </lineage>
</organism>
<proteinExistence type="predicted"/>
<dbReference type="AlphaFoldDB" id="A0AAN8Z3Y6"/>
<protein>
    <recommendedName>
        <fullName evidence="3">Serine-threonine/tyrosine-protein kinase catalytic domain-containing protein</fullName>
    </recommendedName>
</protein>
<sequence>MHHLLTQPFISNEEQEERARTYVQLQELSIFKLDMLQQPQTTLMKLLGKVVLAMSTETRDSSEEVDLYFSTRDSDFIHEVMVISKLQHRNPVKLLGCCAEGESKKGNDWIGRSVSPLYKELAEASYTFILDSCLKIIRISKCKFKSKSFTLQYGMSFGGNEDQTNTRRVVAR</sequence>
<evidence type="ECO:0008006" key="3">
    <source>
        <dbReference type="Google" id="ProtNLM"/>
    </source>
</evidence>
<dbReference type="Gene3D" id="3.30.200.20">
    <property type="entry name" value="Phosphorylase Kinase, domain 1"/>
    <property type="match status" value="1"/>
</dbReference>
<reference evidence="1 2" key="1">
    <citation type="submission" date="2023-12" db="EMBL/GenBank/DDBJ databases">
        <title>A high-quality genome assembly for Dillenia turbinata (Dilleniales).</title>
        <authorList>
            <person name="Chanderbali A."/>
        </authorList>
    </citation>
    <scope>NUCLEOTIDE SEQUENCE [LARGE SCALE GENOMIC DNA]</scope>
    <source>
        <strain evidence="1">LSX21</strain>
        <tissue evidence="1">Leaf</tissue>
    </source>
</reference>
<gene>
    <name evidence="1" type="ORF">RJ641_010111</name>
</gene>
<evidence type="ECO:0000313" key="2">
    <source>
        <dbReference type="Proteomes" id="UP001370490"/>
    </source>
</evidence>
<evidence type="ECO:0000313" key="1">
    <source>
        <dbReference type="EMBL" id="KAK6923911.1"/>
    </source>
</evidence>
<keyword evidence="2" id="KW-1185">Reference proteome</keyword>
<dbReference type="EMBL" id="JBAMMX010000017">
    <property type="protein sequence ID" value="KAK6923911.1"/>
    <property type="molecule type" value="Genomic_DNA"/>
</dbReference>
<accession>A0AAN8Z3Y6</accession>
<comment type="caution">
    <text evidence="1">The sequence shown here is derived from an EMBL/GenBank/DDBJ whole genome shotgun (WGS) entry which is preliminary data.</text>
</comment>